<feature type="transmembrane region" description="Helical" evidence="1">
    <location>
        <begin position="96"/>
        <end position="121"/>
    </location>
</feature>
<accession>A0ABY8WT32</accession>
<dbReference type="InterPro" id="IPR043993">
    <property type="entry name" value="T4SS_pilin"/>
</dbReference>
<dbReference type="Proteomes" id="UP001177295">
    <property type="component" value="Chromosome"/>
</dbReference>
<feature type="transmembrane region" description="Helical" evidence="1">
    <location>
        <begin position="52"/>
        <end position="75"/>
    </location>
</feature>
<keyword evidence="1" id="KW-1133">Transmembrane helix</keyword>
<keyword evidence="1" id="KW-0472">Membrane</keyword>
<dbReference type="Pfam" id="PF18895">
    <property type="entry name" value="T4SS_pilin"/>
    <property type="match status" value="1"/>
</dbReference>
<evidence type="ECO:0000313" key="2">
    <source>
        <dbReference type="EMBL" id="WIO45668.1"/>
    </source>
</evidence>
<evidence type="ECO:0000313" key="3">
    <source>
        <dbReference type="Proteomes" id="UP001177295"/>
    </source>
</evidence>
<reference evidence="2 3" key="1">
    <citation type="journal article" date="2023" name="Cell">
        <title>Genetic manipulation of Patescibacteria provides mechanistic insights into microbial dark matter and the epibiotic lifestyle.</title>
        <authorList>
            <person name="Wang Y."/>
            <person name="Gallagher L.A."/>
            <person name="Andrade P.A."/>
            <person name="Liu A."/>
            <person name="Humphreys I.R."/>
            <person name="Turkarslan S."/>
            <person name="Cutler K.J."/>
            <person name="Arrieta-Ortiz M.L."/>
            <person name="Li Y."/>
            <person name="Radey M.C."/>
            <person name="McLean J.S."/>
            <person name="Cong Q."/>
            <person name="Baker D."/>
            <person name="Baliga N.S."/>
            <person name="Peterson S.B."/>
            <person name="Mougous J.D."/>
        </authorList>
    </citation>
    <scope>NUCLEOTIDE SEQUENCE [LARGE SCALE GENOMIC DNA]</scope>
    <source>
        <strain evidence="2 3">ML1</strain>
    </source>
</reference>
<gene>
    <name evidence="2" type="ORF">SEML1_0024</name>
</gene>
<evidence type="ECO:0000256" key="1">
    <source>
        <dbReference type="SAM" id="Phobius"/>
    </source>
</evidence>
<dbReference type="RefSeq" id="WP_376754044.1">
    <property type="nucleotide sequence ID" value="NZ_CP124550.1"/>
</dbReference>
<keyword evidence="1" id="KW-0812">Transmembrane</keyword>
<name>A0ABY8WT32_9BACT</name>
<sequence>MKYIRTVFGLIATGVVSIINAAHTTAIGGIANGALSARGSDQPANLFGDTGVFAQISSILLFIIGAVAVIMLIIGGLRYVVSGGDASKVQDAKNTILYALVGIVVAILAYAAVNFVIGSFIPSATNLTGGTGGGATGPYGASTR</sequence>
<organism evidence="2 3">
    <name type="scientific">Candidatus Southlakia epibionticum</name>
    <dbReference type="NCBI Taxonomy" id="3043284"/>
    <lineage>
        <taxon>Bacteria</taxon>
        <taxon>Candidatus Saccharimonadota</taxon>
        <taxon>Candidatus Saccharimonadia</taxon>
        <taxon>Candidatus Saccharimonadales</taxon>
        <taxon>Candidatus Saccharimonadaceae</taxon>
        <taxon>Candidatus Southlakia</taxon>
    </lineage>
</organism>
<dbReference type="EMBL" id="CP124550">
    <property type="protein sequence ID" value="WIO45668.1"/>
    <property type="molecule type" value="Genomic_DNA"/>
</dbReference>
<keyword evidence="3" id="KW-1185">Reference proteome</keyword>
<protein>
    <submittedName>
        <fullName evidence="2">Pilin</fullName>
    </submittedName>
</protein>
<proteinExistence type="predicted"/>